<reference evidence="2 3" key="1">
    <citation type="submission" date="2024-04" db="EMBL/GenBank/DDBJ databases">
        <title>Tritrichomonas musculus Genome.</title>
        <authorList>
            <person name="Alves-Ferreira E."/>
            <person name="Grigg M."/>
            <person name="Lorenzi H."/>
            <person name="Galac M."/>
        </authorList>
    </citation>
    <scope>NUCLEOTIDE SEQUENCE [LARGE SCALE GENOMIC DNA]</scope>
    <source>
        <strain evidence="2 3">EAF2021</strain>
    </source>
</reference>
<dbReference type="EMBL" id="JAPFFF010000039">
    <property type="protein sequence ID" value="KAK8842177.1"/>
    <property type="molecule type" value="Genomic_DNA"/>
</dbReference>
<keyword evidence="3" id="KW-1185">Reference proteome</keyword>
<name>A0ABR2H9C9_9EUKA</name>
<feature type="compositionally biased region" description="Basic and acidic residues" evidence="1">
    <location>
        <begin position="43"/>
        <end position="59"/>
    </location>
</feature>
<evidence type="ECO:0000256" key="1">
    <source>
        <dbReference type="SAM" id="MobiDB-lite"/>
    </source>
</evidence>
<evidence type="ECO:0000313" key="2">
    <source>
        <dbReference type="EMBL" id="KAK8842177.1"/>
    </source>
</evidence>
<protein>
    <submittedName>
        <fullName evidence="2">Uncharacterized protein</fullName>
    </submittedName>
</protein>
<comment type="caution">
    <text evidence="2">The sequence shown here is derived from an EMBL/GenBank/DDBJ whole genome shotgun (WGS) entry which is preliminary data.</text>
</comment>
<organism evidence="2 3">
    <name type="scientific">Tritrichomonas musculus</name>
    <dbReference type="NCBI Taxonomy" id="1915356"/>
    <lineage>
        <taxon>Eukaryota</taxon>
        <taxon>Metamonada</taxon>
        <taxon>Parabasalia</taxon>
        <taxon>Tritrichomonadida</taxon>
        <taxon>Tritrichomonadidae</taxon>
        <taxon>Tritrichomonas</taxon>
    </lineage>
</organism>
<sequence length="59" mass="6546">MNLGSDIYSKQLDMYNTSGICSPTPPPDQLLIKHSNSAGPEKPPNKKQEGEEKPHKQLK</sequence>
<proteinExistence type="predicted"/>
<gene>
    <name evidence="2" type="ORF">M9Y10_026407</name>
</gene>
<dbReference type="Proteomes" id="UP001470230">
    <property type="component" value="Unassembled WGS sequence"/>
</dbReference>
<accession>A0ABR2H9C9</accession>
<evidence type="ECO:0000313" key="3">
    <source>
        <dbReference type="Proteomes" id="UP001470230"/>
    </source>
</evidence>
<feature type="region of interest" description="Disordered" evidence="1">
    <location>
        <begin position="15"/>
        <end position="59"/>
    </location>
</feature>